<accession>A0A642PT42</accession>
<name>A0A642PT42_9BACE</name>
<sequence>MRPLGFIFLPPKGGGNNRDKADAEKYARQMERKIFATHSRRNAGIGKIGAAYYLCGKISPQEVARQQQNDNK</sequence>
<dbReference type="EMBL" id="VVYV01000037">
    <property type="protein sequence ID" value="KAA5414868.1"/>
    <property type="molecule type" value="Genomic_DNA"/>
</dbReference>
<evidence type="ECO:0000313" key="1">
    <source>
        <dbReference type="EMBL" id="KAA5414868.1"/>
    </source>
</evidence>
<proteinExistence type="predicted"/>
<dbReference type="AlphaFoldDB" id="A0A642PT42"/>
<reference evidence="1 2" key="1">
    <citation type="journal article" date="2019" name="Nat. Med.">
        <title>A library of human gut bacterial isolates paired with longitudinal multiomics data enables mechanistic microbiome research.</title>
        <authorList>
            <person name="Poyet M."/>
            <person name="Groussin M."/>
            <person name="Gibbons S.M."/>
            <person name="Avila-Pacheco J."/>
            <person name="Jiang X."/>
            <person name="Kearney S.M."/>
            <person name="Perrotta A.R."/>
            <person name="Berdy B."/>
            <person name="Zhao S."/>
            <person name="Lieberman T.D."/>
            <person name="Swanson P.K."/>
            <person name="Smith M."/>
            <person name="Roesemann S."/>
            <person name="Alexander J.E."/>
            <person name="Rich S.A."/>
            <person name="Livny J."/>
            <person name="Vlamakis H."/>
            <person name="Clish C."/>
            <person name="Bullock K."/>
            <person name="Deik A."/>
            <person name="Scott J."/>
            <person name="Pierce K.A."/>
            <person name="Xavier R.J."/>
            <person name="Alm E.J."/>
        </authorList>
    </citation>
    <scope>NUCLEOTIDE SEQUENCE [LARGE SCALE GENOMIC DNA]</scope>
    <source>
        <strain evidence="1 2">BIOML-A6</strain>
    </source>
</reference>
<gene>
    <name evidence="1" type="ORF">F2Y81_19285</name>
</gene>
<protein>
    <submittedName>
        <fullName evidence="1">Uncharacterized protein</fullName>
    </submittedName>
</protein>
<comment type="caution">
    <text evidence="1">The sequence shown here is derived from an EMBL/GenBank/DDBJ whole genome shotgun (WGS) entry which is preliminary data.</text>
</comment>
<dbReference type="Proteomes" id="UP000448877">
    <property type="component" value="Unassembled WGS sequence"/>
</dbReference>
<organism evidence="1 2">
    <name type="scientific">Bacteroides cellulosilyticus</name>
    <dbReference type="NCBI Taxonomy" id="246787"/>
    <lineage>
        <taxon>Bacteria</taxon>
        <taxon>Pseudomonadati</taxon>
        <taxon>Bacteroidota</taxon>
        <taxon>Bacteroidia</taxon>
        <taxon>Bacteroidales</taxon>
        <taxon>Bacteroidaceae</taxon>
        <taxon>Bacteroides</taxon>
    </lineage>
</organism>
<evidence type="ECO:0000313" key="2">
    <source>
        <dbReference type="Proteomes" id="UP000448877"/>
    </source>
</evidence>